<evidence type="ECO:0000313" key="3">
    <source>
        <dbReference type="Proteomes" id="UP000424673"/>
    </source>
</evidence>
<dbReference type="Gene3D" id="3.30.70.270">
    <property type="match status" value="1"/>
</dbReference>
<evidence type="ECO:0000259" key="1">
    <source>
        <dbReference type="PROSITE" id="PS50887"/>
    </source>
</evidence>
<dbReference type="InterPro" id="IPR043128">
    <property type="entry name" value="Rev_trsase/Diguanyl_cyclase"/>
</dbReference>
<evidence type="ECO:0000313" key="2">
    <source>
        <dbReference type="EMBL" id="QGM94730.1"/>
    </source>
</evidence>
<dbReference type="PANTHER" id="PTHR44757:SF2">
    <property type="entry name" value="BIOFILM ARCHITECTURE MAINTENANCE PROTEIN MBAA"/>
    <property type="match status" value="1"/>
</dbReference>
<gene>
    <name evidence="2" type="ORF">F7D13_12260</name>
</gene>
<dbReference type="PANTHER" id="PTHR44757">
    <property type="entry name" value="DIGUANYLATE CYCLASE DGCP"/>
    <property type="match status" value="1"/>
</dbReference>
<dbReference type="PROSITE" id="PS50887">
    <property type="entry name" value="GGDEF"/>
    <property type="match status" value="1"/>
</dbReference>
<reference evidence="2 3" key="2">
    <citation type="journal article" date="2021" name="AMB Express">
        <title>Isolation and characterisation of Methylocystis spp. for poly-3-hydroxybutyrate production using waste methane feedstocks.</title>
        <authorList>
            <person name="Rumah B.L."/>
            <person name="Stead C.E."/>
            <person name="Claxton Stevens B.H."/>
            <person name="Minton N.P."/>
            <person name="Grosse-Honebrink A."/>
            <person name="Zhang Y."/>
        </authorList>
    </citation>
    <scope>NUCLEOTIDE SEQUENCE [LARGE SCALE GENOMIC DNA]</scope>
    <source>
        <strain evidence="2 3">BRCS1</strain>
    </source>
</reference>
<feature type="domain" description="GGDEF" evidence="1">
    <location>
        <begin position="147"/>
        <end position="283"/>
    </location>
</feature>
<dbReference type="CDD" id="cd01949">
    <property type="entry name" value="GGDEF"/>
    <property type="match status" value="1"/>
</dbReference>
<dbReference type="InterPro" id="IPR029787">
    <property type="entry name" value="Nucleotide_cyclase"/>
</dbReference>
<sequence>MEYKALLARISRVDERLSRGPISDASFSESLETLLRTAFELGVWVSATISDSMDEIHTYEADGPTIGSPVDSRHFNDGAARLLLQHSRTPSCGLDARQIEDLARRLGDLALRHWAARDQGTLLPRLQDSGMPDRVLRSVQDMVSDARFLAVVHADLDKFKDINDSVGEAKGNVVIRAFADRLRNAFSDLGLVVRTGGEEFSAFLIGNDPIVFFERTETFRLQMQDEPLPVIERANTCSIGLAVYATEDLPADLVSMDRLLNHARQAERRAKKEGRNRIRLPKADDGAIEGAESLTTLDDLRRSALACRCSLDSDDTIVFKTPYACAVARLLARKLGDSQVELPSVGSLINNYAATLDVSPVQLSWAALEPNVMVSNDGWPEPLTPLMPTPVWAAIVARALLSAAFRHGGPLTPQDVLELRVSPVEKTTVGGAPSELWLDVYRPGARVLTILLGPVSFECPAVNTVKIGRAWYPPDTETTDVIRRARVERDGDLMLIHEPLSPCLLMPIGDAAIREAKTIGGFVAGLVEVDDRPVHGGGLPDFWQSNLGRIVRACLRNPNISWIIGIGEEDGASQTIGRLKLSREAWNERLPDLQRRLSINADHLGVFQNRGIKFQLVSRGGSDLLAAAVACTASEDLGDPRNVPTVDLDLEMARRRLAVPPATASNQLSLEDGLRCKTLADAYPQAIQLLRSSNEPPQTEPTRRTFREFPCFKLVLTEPFQETVPDYWLKEKYSIEEYVNRNFTWPEGLFGKRLVCSGDQTHAVREHGVNAAVSAVKDRRPTRRIMLPVATSDELDQPLGLSMIQVLPRERNGSWHLDFQWIWRTVEVLVGFPFSAIGSIRWSEDFFRSVKERLDADGHVDRLERGQLTYVALSFHMFLDVGDREIARAIVQDATR</sequence>
<protein>
    <submittedName>
        <fullName evidence="2">Diguanylate cyclase</fullName>
    </submittedName>
</protein>
<name>A0ABX6EJG6_9HYPH</name>
<dbReference type="EMBL" id="CP044328">
    <property type="protein sequence ID" value="QGM94730.1"/>
    <property type="molecule type" value="Genomic_DNA"/>
</dbReference>
<keyword evidence="3" id="KW-1185">Reference proteome</keyword>
<dbReference type="Pfam" id="PF00990">
    <property type="entry name" value="GGDEF"/>
    <property type="match status" value="1"/>
</dbReference>
<dbReference type="InterPro" id="IPR052155">
    <property type="entry name" value="Biofilm_reg_signaling"/>
</dbReference>
<proteinExistence type="predicted"/>
<accession>A0ABX6EJG6</accession>
<dbReference type="Proteomes" id="UP000424673">
    <property type="component" value="Chromosome"/>
</dbReference>
<reference evidence="3" key="1">
    <citation type="submission" date="2019-09" db="EMBL/GenBank/DDBJ databases">
        <title>Isolation and complete genome sequencing of Methylocystis species.</title>
        <authorList>
            <person name="Rumah B.L."/>
            <person name="Stead C.E."/>
            <person name="Stevens B.C."/>
            <person name="Minton N.P."/>
            <person name="Grosse-Honebrink A."/>
            <person name="Zhang Y."/>
        </authorList>
    </citation>
    <scope>NUCLEOTIDE SEQUENCE [LARGE SCALE GENOMIC DNA]</scope>
    <source>
        <strain evidence="3">BRCS1</strain>
    </source>
</reference>
<dbReference type="SUPFAM" id="SSF55073">
    <property type="entry name" value="Nucleotide cyclase"/>
    <property type="match status" value="1"/>
</dbReference>
<dbReference type="NCBIfam" id="TIGR00254">
    <property type="entry name" value="GGDEF"/>
    <property type="match status" value="1"/>
</dbReference>
<dbReference type="SMART" id="SM00267">
    <property type="entry name" value="GGDEF"/>
    <property type="match status" value="1"/>
</dbReference>
<organism evidence="2 3">
    <name type="scientific">Methylocystis rosea</name>
    <dbReference type="NCBI Taxonomy" id="173366"/>
    <lineage>
        <taxon>Bacteria</taxon>
        <taxon>Pseudomonadati</taxon>
        <taxon>Pseudomonadota</taxon>
        <taxon>Alphaproteobacteria</taxon>
        <taxon>Hyphomicrobiales</taxon>
        <taxon>Methylocystaceae</taxon>
        <taxon>Methylocystis</taxon>
    </lineage>
</organism>
<dbReference type="InterPro" id="IPR000160">
    <property type="entry name" value="GGDEF_dom"/>
</dbReference>